<protein>
    <submittedName>
        <fullName evidence="3">Spore coat protein</fullName>
    </submittedName>
</protein>
<feature type="active site" description="Proton acceptor" evidence="1">
    <location>
        <position position="51"/>
    </location>
</feature>
<dbReference type="InterPro" id="IPR000888">
    <property type="entry name" value="RmlC-like"/>
</dbReference>
<dbReference type="PANTHER" id="PTHR21047:SF2">
    <property type="entry name" value="THYMIDINE DIPHOSPHO-4-KETO-RHAMNOSE 3,5-EPIMERASE"/>
    <property type="match status" value="1"/>
</dbReference>
<dbReference type="GO" id="GO:0008830">
    <property type="term" value="F:dTDP-4-dehydrorhamnose 3,5-epimerase activity"/>
    <property type="evidence" value="ECO:0007669"/>
    <property type="project" value="InterPro"/>
</dbReference>
<evidence type="ECO:0000313" key="3">
    <source>
        <dbReference type="EMBL" id="OGN27920.1"/>
    </source>
</evidence>
<dbReference type="GO" id="GO:0019305">
    <property type="term" value="P:dTDP-rhamnose biosynthetic process"/>
    <property type="evidence" value="ECO:0007669"/>
    <property type="project" value="TreeGrafter"/>
</dbReference>
<dbReference type="InterPro" id="IPR014710">
    <property type="entry name" value="RmlC-like_jellyroll"/>
</dbReference>
<feature type="site" description="Participates in a stacking interaction with the thymidine ring of dTDP-4-oxo-6-deoxyglucose" evidence="2">
    <location>
        <position position="125"/>
    </location>
</feature>
<comment type="caution">
    <text evidence="3">The sequence shown here is derived from an EMBL/GenBank/DDBJ whole genome shotgun (WGS) entry which is preliminary data.</text>
</comment>
<dbReference type="Proteomes" id="UP000178444">
    <property type="component" value="Unassembled WGS sequence"/>
</dbReference>
<reference evidence="3 4" key="1">
    <citation type="journal article" date="2016" name="Nat. Commun.">
        <title>Thousands of microbial genomes shed light on interconnected biogeochemical processes in an aquifer system.</title>
        <authorList>
            <person name="Anantharaman K."/>
            <person name="Brown C.T."/>
            <person name="Hug L.A."/>
            <person name="Sharon I."/>
            <person name="Castelle C.J."/>
            <person name="Probst A.J."/>
            <person name="Thomas B.C."/>
            <person name="Singh A."/>
            <person name="Wilkins M.J."/>
            <person name="Karaoz U."/>
            <person name="Brodie E.L."/>
            <person name="Williams K.H."/>
            <person name="Hubbard S.S."/>
            <person name="Banfield J.F."/>
        </authorList>
    </citation>
    <scope>NUCLEOTIDE SEQUENCE [LARGE SCALE GENOMIC DNA]</scope>
</reference>
<gene>
    <name evidence="3" type="ORF">A2941_02850</name>
</gene>
<evidence type="ECO:0000256" key="2">
    <source>
        <dbReference type="PIRSR" id="PIRSR600888-3"/>
    </source>
</evidence>
<keyword evidence="3" id="KW-0167">Capsid protein</keyword>
<dbReference type="AlphaFoldDB" id="A0A1F8GSF3"/>
<dbReference type="InterPro" id="IPR011051">
    <property type="entry name" value="RmlC_Cupin_sf"/>
</dbReference>
<dbReference type="SUPFAM" id="SSF51182">
    <property type="entry name" value="RmlC-like cupins"/>
    <property type="match status" value="1"/>
</dbReference>
<sequence>MIKGVKIKKITSYYDDRGFFVEVIKLGEETFHPVQQTSYTETYPGVIKAFHFHKKQDETWFICKGHAKIVLHDLRKDSPTKGQTDIIYSGENDKKLIFIPIGVAHGYQVLGTTPIGLFYHTSKPYNPKNPDEYRIPFDDLSINFNWDIKNR</sequence>
<accession>A0A1F8GSF3</accession>
<dbReference type="Gene3D" id="2.60.120.10">
    <property type="entry name" value="Jelly Rolls"/>
    <property type="match status" value="1"/>
</dbReference>
<proteinExistence type="predicted"/>
<dbReference type="GO" id="GO:0000271">
    <property type="term" value="P:polysaccharide biosynthetic process"/>
    <property type="evidence" value="ECO:0007669"/>
    <property type="project" value="TreeGrafter"/>
</dbReference>
<organism evidence="3 4">
    <name type="scientific">Candidatus Yanofskybacteria bacterium RIFCSPLOWO2_01_FULL_49_17</name>
    <dbReference type="NCBI Taxonomy" id="1802700"/>
    <lineage>
        <taxon>Bacteria</taxon>
        <taxon>Candidatus Yanofskyibacteriota</taxon>
    </lineage>
</organism>
<name>A0A1F8GSF3_9BACT</name>
<feature type="active site" description="Proton donor" evidence="1">
    <location>
        <position position="119"/>
    </location>
</feature>
<dbReference type="EMBL" id="MGKO01000005">
    <property type="protein sequence ID" value="OGN27920.1"/>
    <property type="molecule type" value="Genomic_DNA"/>
</dbReference>
<evidence type="ECO:0000313" key="4">
    <source>
        <dbReference type="Proteomes" id="UP000178444"/>
    </source>
</evidence>
<evidence type="ECO:0000256" key="1">
    <source>
        <dbReference type="PIRSR" id="PIRSR600888-1"/>
    </source>
</evidence>
<dbReference type="GO" id="GO:0005829">
    <property type="term" value="C:cytosol"/>
    <property type="evidence" value="ECO:0007669"/>
    <property type="project" value="TreeGrafter"/>
</dbReference>
<dbReference type="PANTHER" id="PTHR21047">
    <property type="entry name" value="DTDP-6-DEOXY-D-GLUCOSE-3,5 EPIMERASE"/>
    <property type="match status" value="1"/>
</dbReference>
<dbReference type="Pfam" id="PF00908">
    <property type="entry name" value="dTDP_sugar_isom"/>
    <property type="match status" value="1"/>
</dbReference>
<keyword evidence="3" id="KW-0946">Virion</keyword>